<evidence type="ECO:0000313" key="2">
    <source>
        <dbReference type="EMBL" id="KAG0711502.1"/>
    </source>
</evidence>
<gene>
    <name evidence="2" type="ORF">GWK47_020496</name>
</gene>
<dbReference type="OrthoDB" id="5835829at2759"/>
<sequence>MKLYGKLASVVALVTVGVTLMEVQESNATRILMAMPIGTRSHMNFFMPIAEHLVQRNHTVTYLSAYESSNKHPYIRVIFVPDIQIYNNMQQLFTTDSGTAMLSILDDMRRTCIKALAYEGVQRLMDEKFDLDAECRAQKLCPEDMPSLQELNLNRSLLITNRCVFR</sequence>
<dbReference type="Proteomes" id="UP000770661">
    <property type="component" value="Unassembled WGS sequence"/>
</dbReference>
<evidence type="ECO:0000256" key="1">
    <source>
        <dbReference type="SAM" id="SignalP"/>
    </source>
</evidence>
<keyword evidence="3" id="KW-1185">Reference proteome</keyword>
<feature type="signal peptide" evidence="1">
    <location>
        <begin position="1"/>
        <end position="28"/>
    </location>
</feature>
<protein>
    <submittedName>
        <fullName evidence="2">Uncharacterized protein</fullName>
    </submittedName>
</protein>
<dbReference type="AlphaFoldDB" id="A0A8J4XPN3"/>
<proteinExistence type="predicted"/>
<name>A0A8J4XPN3_CHIOP</name>
<dbReference type="SUPFAM" id="SSF53756">
    <property type="entry name" value="UDP-Glycosyltransferase/glycogen phosphorylase"/>
    <property type="match status" value="1"/>
</dbReference>
<evidence type="ECO:0000313" key="3">
    <source>
        <dbReference type="Proteomes" id="UP000770661"/>
    </source>
</evidence>
<accession>A0A8J4XPN3</accession>
<dbReference type="Gene3D" id="3.40.50.2000">
    <property type="entry name" value="Glycogen Phosphorylase B"/>
    <property type="match status" value="1"/>
</dbReference>
<comment type="caution">
    <text evidence="2">The sequence shown here is derived from an EMBL/GenBank/DDBJ whole genome shotgun (WGS) entry which is preliminary data.</text>
</comment>
<reference evidence="2" key="1">
    <citation type="submission" date="2020-07" db="EMBL/GenBank/DDBJ databases">
        <title>The High-quality genome of the commercially important snow crab, Chionoecetes opilio.</title>
        <authorList>
            <person name="Jeong J.-H."/>
            <person name="Ryu S."/>
        </authorList>
    </citation>
    <scope>NUCLEOTIDE SEQUENCE</scope>
    <source>
        <strain evidence="2">MADBK_172401_WGS</strain>
        <tissue evidence="2">Digestive gland</tissue>
    </source>
</reference>
<feature type="chain" id="PRO_5035219135" evidence="1">
    <location>
        <begin position="29"/>
        <end position="166"/>
    </location>
</feature>
<dbReference type="EMBL" id="JACEEZ010023260">
    <property type="protein sequence ID" value="KAG0711502.1"/>
    <property type="molecule type" value="Genomic_DNA"/>
</dbReference>
<organism evidence="2 3">
    <name type="scientific">Chionoecetes opilio</name>
    <name type="common">Atlantic snow crab</name>
    <name type="synonym">Cancer opilio</name>
    <dbReference type="NCBI Taxonomy" id="41210"/>
    <lineage>
        <taxon>Eukaryota</taxon>
        <taxon>Metazoa</taxon>
        <taxon>Ecdysozoa</taxon>
        <taxon>Arthropoda</taxon>
        <taxon>Crustacea</taxon>
        <taxon>Multicrustacea</taxon>
        <taxon>Malacostraca</taxon>
        <taxon>Eumalacostraca</taxon>
        <taxon>Eucarida</taxon>
        <taxon>Decapoda</taxon>
        <taxon>Pleocyemata</taxon>
        <taxon>Brachyura</taxon>
        <taxon>Eubrachyura</taxon>
        <taxon>Majoidea</taxon>
        <taxon>Majidae</taxon>
        <taxon>Chionoecetes</taxon>
    </lineage>
</organism>
<keyword evidence="1" id="KW-0732">Signal</keyword>